<dbReference type="AlphaFoldDB" id="A0A6A6SMM4"/>
<dbReference type="Proteomes" id="UP000799324">
    <property type="component" value="Unassembled WGS sequence"/>
</dbReference>
<name>A0A6A6SMM4_9PLEO</name>
<dbReference type="EMBL" id="MU004507">
    <property type="protein sequence ID" value="KAF2649096.1"/>
    <property type="molecule type" value="Genomic_DNA"/>
</dbReference>
<dbReference type="SMART" id="SM00213">
    <property type="entry name" value="UBQ"/>
    <property type="match status" value="1"/>
</dbReference>
<dbReference type="InterPro" id="IPR000626">
    <property type="entry name" value="Ubiquitin-like_dom"/>
</dbReference>
<accession>A0A6A6SMM4</accession>
<organism evidence="3 4">
    <name type="scientific">Lophiostoma macrostomum CBS 122681</name>
    <dbReference type="NCBI Taxonomy" id="1314788"/>
    <lineage>
        <taxon>Eukaryota</taxon>
        <taxon>Fungi</taxon>
        <taxon>Dikarya</taxon>
        <taxon>Ascomycota</taxon>
        <taxon>Pezizomycotina</taxon>
        <taxon>Dothideomycetes</taxon>
        <taxon>Pleosporomycetidae</taxon>
        <taxon>Pleosporales</taxon>
        <taxon>Lophiostomataceae</taxon>
        <taxon>Lophiostoma</taxon>
    </lineage>
</organism>
<feature type="region of interest" description="Disordered" evidence="1">
    <location>
        <begin position="381"/>
        <end position="407"/>
    </location>
</feature>
<dbReference type="OrthoDB" id="428577at2759"/>
<dbReference type="SUPFAM" id="SSF54236">
    <property type="entry name" value="Ubiquitin-like"/>
    <property type="match status" value="1"/>
</dbReference>
<dbReference type="InterPro" id="IPR050158">
    <property type="entry name" value="Ubiquitin_ubiquitin-like"/>
</dbReference>
<feature type="domain" description="Ubiquitin-like" evidence="2">
    <location>
        <begin position="216"/>
        <end position="251"/>
    </location>
</feature>
<protein>
    <recommendedName>
        <fullName evidence="2">Ubiquitin-like domain-containing protein</fullName>
    </recommendedName>
</protein>
<dbReference type="PROSITE" id="PS00299">
    <property type="entry name" value="UBIQUITIN_1"/>
    <property type="match status" value="1"/>
</dbReference>
<reference evidence="3" key="1">
    <citation type="journal article" date="2020" name="Stud. Mycol.">
        <title>101 Dothideomycetes genomes: a test case for predicting lifestyles and emergence of pathogens.</title>
        <authorList>
            <person name="Haridas S."/>
            <person name="Albert R."/>
            <person name="Binder M."/>
            <person name="Bloem J."/>
            <person name="Labutti K."/>
            <person name="Salamov A."/>
            <person name="Andreopoulos B."/>
            <person name="Baker S."/>
            <person name="Barry K."/>
            <person name="Bills G."/>
            <person name="Bluhm B."/>
            <person name="Cannon C."/>
            <person name="Castanera R."/>
            <person name="Culley D."/>
            <person name="Daum C."/>
            <person name="Ezra D."/>
            <person name="Gonzalez J."/>
            <person name="Henrissat B."/>
            <person name="Kuo A."/>
            <person name="Liang C."/>
            <person name="Lipzen A."/>
            <person name="Lutzoni F."/>
            <person name="Magnuson J."/>
            <person name="Mondo S."/>
            <person name="Nolan M."/>
            <person name="Ohm R."/>
            <person name="Pangilinan J."/>
            <person name="Park H.-J."/>
            <person name="Ramirez L."/>
            <person name="Alfaro M."/>
            <person name="Sun H."/>
            <person name="Tritt A."/>
            <person name="Yoshinaga Y."/>
            <person name="Zwiers L.-H."/>
            <person name="Turgeon B."/>
            <person name="Goodwin S."/>
            <person name="Spatafora J."/>
            <person name="Crous P."/>
            <person name="Grigoriev I."/>
        </authorList>
    </citation>
    <scope>NUCLEOTIDE SEQUENCE</scope>
    <source>
        <strain evidence="3">CBS 122681</strain>
    </source>
</reference>
<dbReference type="PANTHER" id="PTHR10666">
    <property type="entry name" value="UBIQUITIN"/>
    <property type="match status" value="1"/>
</dbReference>
<evidence type="ECO:0000259" key="2">
    <source>
        <dbReference type="PROSITE" id="PS50053"/>
    </source>
</evidence>
<gene>
    <name evidence="3" type="ORF">K491DRAFT_708357</name>
</gene>
<dbReference type="PRINTS" id="PR00348">
    <property type="entry name" value="UBIQUITIN"/>
</dbReference>
<dbReference type="InterPro" id="IPR019956">
    <property type="entry name" value="Ubiquitin_dom"/>
</dbReference>
<dbReference type="InterPro" id="IPR019954">
    <property type="entry name" value="Ubiquitin_CS"/>
</dbReference>
<dbReference type="InterPro" id="IPR029071">
    <property type="entry name" value="Ubiquitin-like_domsf"/>
</dbReference>
<proteinExistence type="predicted"/>
<evidence type="ECO:0000256" key="1">
    <source>
        <dbReference type="SAM" id="MobiDB-lite"/>
    </source>
</evidence>
<evidence type="ECO:0000313" key="3">
    <source>
        <dbReference type="EMBL" id="KAF2649096.1"/>
    </source>
</evidence>
<sequence length="432" mass="47689">MKNQVPSIKSPLPCRLDVDDIVVNNDLRISFRRTIRVPDNQQVSYLPPDLGKFPLTPVMDHHSRLPKDVSKKGGLFFPMYQSEAMWIRFTSSSRYMIKIYVGGINAISGESAYEDGASVLRRQKRLAENQSRVAAEFDRNPRLASPLQDYVVVPAQPWLDGIADSDGTVRQFVAMPFGSGHSIEHQLTGSDTTGGLQFEVTPYFVPNPIPSPGWSLKCRIEEKEGVPVDEQRLVFKGEQLEEGRSLSHYGIHKISEATLHIVLRLRGGGQVSDLDFKMSVAAGGKIKQVIHADYLEGFHDGGWSSGQWLPSRTTVFNVQVLNTALFTSITGLAPQGCPIDVATYKAHGFPFFDFQETPTGISGSSNFFAVKSVAEIDGTKEEEVEPTVIPTGAGRQTSDIEQPSKPVGIINPAGPCLPFRTIRDLKKEYGQR</sequence>
<keyword evidence="4" id="KW-1185">Reference proteome</keyword>
<dbReference type="Pfam" id="PF00240">
    <property type="entry name" value="ubiquitin"/>
    <property type="match status" value="1"/>
</dbReference>
<evidence type="ECO:0000313" key="4">
    <source>
        <dbReference type="Proteomes" id="UP000799324"/>
    </source>
</evidence>
<dbReference type="Gene3D" id="3.10.20.90">
    <property type="entry name" value="Phosphatidylinositol 3-kinase Catalytic Subunit, Chain A, domain 1"/>
    <property type="match status" value="1"/>
</dbReference>
<dbReference type="PROSITE" id="PS50053">
    <property type="entry name" value="UBIQUITIN_2"/>
    <property type="match status" value="1"/>
</dbReference>